<proteinExistence type="inferred from homology"/>
<evidence type="ECO:0000256" key="4">
    <source>
        <dbReference type="ARBA" id="ARBA00022679"/>
    </source>
</evidence>
<dbReference type="NCBIfam" id="TIGR00125">
    <property type="entry name" value="cyt_tran_rel"/>
    <property type="match status" value="1"/>
</dbReference>
<comment type="similarity">
    <text evidence="10">Belongs to the NadD family.</text>
</comment>
<evidence type="ECO:0000313" key="13">
    <source>
        <dbReference type="Proteomes" id="UP000242592"/>
    </source>
</evidence>
<dbReference type="GO" id="GO:0005524">
    <property type="term" value="F:ATP binding"/>
    <property type="evidence" value="ECO:0007669"/>
    <property type="project" value="UniProtKB-KW"/>
</dbReference>
<dbReference type="OrthoDB" id="5295945at2"/>
<evidence type="ECO:0000256" key="6">
    <source>
        <dbReference type="ARBA" id="ARBA00022741"/>
    </source>
</evidence>
<dbReference type="GO" id="GO:0009435">
    <property type="term" value="P:NAD+ biosynthetic process"/>
    <property type="evidence" value="ECO:0007669"/>
    <property type="project" value="UniProtKB-UniRule"/>
</dbReference>
<dbReference type="CDD" id="cd02165">
    <property type="entry name" value="NMNAT"/>
    <property type="match status" value="1"/>
</dbReference>
<dbReference type="InterPro" id="IPR014729">
    <property type="entry name" value="Rossmann-like_a/b/a_fold"/>
</dbReference>
<organism evidence="12 13">
    <name type="scientific">Thermosipho atlanticus DSM 15807</name>
    <dbReference type="NCBI Taxonomy" id="1123380"/>
    <lineage>
        <taxon>Bacteria</taxon>
        <taxon>Thermotogati</taxon>
        <taxon>Thermotogota</taxon>
        <taxon>Thermotogae</taxon>
        <taxon>Thermotogales</taxon>
        <taxon>Fervidobacteriaceae</taxon>
        <taxon>Thermosipho</taxon>
    </lineage>
</organism>
<keyword evidence="13" id="KW-1185">Reference proteome</keyword>
<dbReference type="NCBIfam" id="TIGR00482">
    <property type="entry name" value="nicotinate (nicotinamide) nucleotide adenylyltransferase"/>
    <property type="match status" value="1"/>
</dbReference>
<comment type="catalytic activity">
    <reaction evidence="9 10">
        <text>nicotinate beta-D-ribonucleotide + ATP + H(+) = deamido-NAD(+) + diphosphate</text>
        <dbReference type="Rhea" id="RHEA:22860"/>
        <dbReference type="ChEBI" id="CHEBI:15378"/>
        <dbReference type="ChEBI" id="CHEBI:30616"/>
        <dbReference type="ChEBI" id="CHEBI:33019"/>
        <dbReference type="ChEBI" id="CHEBI:57502"/>
        <dbReference type="ChEBI" id="CHEBI:58437"/>
        <dbReference type="EC" id="2.7.7.18"/>
    </reaction>
</comment>
<dbReference type="EMBL" id="FQXN01000006">
    <property type="protein sequence ID" value="SHH55137.1"/>
    <property type="molecule type" value="Genomic_DNA"/>
</dbReference>
<evidence type="ECO:0000313" key="12">
    <source>
        <dbReference type="EMBL" id="SHH55137.1"/>
    </source>
</evidence>
<dbReference type="GO" id="GO:0004515">
    <property type="term" value="F:nicotinate-nucleotide adenylyltransferase activity"/>
    <property type="evidence" value="ECO:0007669"/>
    <property type="project" value="UniProtKB-UniRule"/>
</dbReference>
<keyword evidence="7 10" id="KW-0067">ATP-binding</keyword>
<sequence>MGIQFGLPEELLNTKNSIVIFGGSFNPPHNGHIIIAQLVREMFGNSVDMHVVTNSIPPHKEVDVPFGIRFELTKIAFKKTGLLVSDIENKLGGISYAINTVAYYKKMYNNIFYLVGEDALLTIEKWYKYDELLKKIKMIVYPRYKDIKIVERAENILGNLANSVYILDLPLIQISSTMIRERVKNKQSIYGFVPDELIPYIEEVYGDR</sequence>
<evidence type="ECO:0000256" key="10">
    <source>
        <dbReference type="HAMAP-Rule" id="MF_00244"/>
    </source>
</evidence>
<keyword evidence="4 10" id="KW-0808">Transferase</keyword>
<keyword evidence="3 10" id="KW-0662">Pyridine nucleotide biosynthesis</keyword>
<evidence type="ECO:0000256" key="2">
    <source>
        <dbReference type="ARBA" id="ARBA00005019"/>
    </source>
</evidence>
<dbReference type="SUPFAM" id="SSF52374">
    <property type="entry name" value="Nucleotidylyl transferase"/>
    <property type="match status" value="1"/>
</dbReference>
<evidence type="ECO:0000256" key="8">
    <source>
        <dbReference type="ARBA" id="ARBA00023027"/>
    </source>
</evidence>
<evidence type="ECO:0000256" key="5">
    <source>
        <dbReference type="ARBA" id="ARBA00022695"/>
    </source>
</evidence>
<dbReference type="Pfam" id="PF01467">
    <property type="entry name" value="CTP_transf_like"/>
    <property type="match status" value="1"/>
</dbReference>
<keyword evidence="5 10" id="KW-0548">Nucleotidyltransferase</keyword>
<dbReference type="EC" id="2.7.7.18" evidence="10"/>
<dbReference type="HAMAP" id="MF_00244">
    <property type="entry name" value="NaMN_adenylyltr"/>
    <property type="match status" value="1"/>
</dbReference>
<feature type="domain" description="Cytidyltransferase-like" evidence="11">
    <location>
        <begin position="20"/>
        <end position="182"/>
    </location>
</feature>
<gene>
    <name evidence="10" type="primary">nadD</name>
    <name evidence="12" type="ORF">SAMN02745199_1520</name>
</gene>
<evidence type="ECO:0000256" key="3">
    <source>
        <dbReference type="ARBA" id="ARBA00022642"/>
    </source>
</evidence>
<dbReference type="PANTHER" id="PTHR39321">
    <property type="entry name" value="NICOTINATE-NUCLEOTIDE ADENYLYLTRANSFERASE-RELATED"/>
    <property type="match status" value="1"/>
</dbReference>
<dbReference type="InterPro" id="IPR004821">
    <property type="entry name" value="Cyt_trans-like"/>
</dbReference>
<dbReference type="PANTHER" id="PTHR39321:SF3">
    <property type="entry name" value="PHOSPHOPANTETHEINE ADENYLYLTRANSFERASE"/>
    <property type="match status" value="1"/>
</dbReference>
<dbReference type="InterPro" id="IPR005248">
    <property type="entry name" value="NadD/NMNAT"/>
</dbReference>
<name>A0A1M5TWH0_9BACT</name>
<reference evidence="13" key="1">
    <citation type="submission" date="2016-11" db="EMBL/GenBank/DDBJ databases">
        <authorList>
            <person name="Varghese N."/>
            <person name="Submissions S."/>
        </authorList>
    </citation>
    <scope>NUCLEOTIDE SEQUENCE [LARGE SCALE GENOMIC DNA]</scope>
    <source>
        <strain evidence="13">DSM 15807</strain>
    </source>
</reference>
<evidence type="ECO:0000256" key="9">
    <source>
        <dbReference type="ARBA" id="ARBA00048721"/>
    </source>
</evidence>
<dbReference type="Gene3D" id="3.40.50.620">
    <property type="entry name" value="HUPs"/>
    <property type="match status" value="1"/>
</dbReference>
<dbReference type="UniPathway" id="UPA00253">
    <property type="reaction ID" value="UER00332"/>
</dbReference>
<comment type="function">
    <text evidence="1 10">Catalyzes the reversible adenylation of nicotinate mononucleotide (NaMN) to nicotinic acid adenine dinucleotide (NaAD).</text>
</comment>
<evidence type="ECO:0000256" key="1">
    <source>
        <dbReference type="ARBA" id="ARBA00002324"/>
    </source>
</evidence>
<accession>A0A1M5TWH0</accession>
<evidence type="ECO:0000256" key="7">
    <source>
        <dbReference type="ARBA" id="ARBA00022840"/>
    </source>
</evidence>
<dbReference type="AlphaFoldDB" id="A0A1M5TWH0"/>
<keyword evidence="8 10" id="KW-0520">NAD</keyword>
<dbReference type="Proteomes" id="UP000242592">
    <property type="component" value="Unassembled WGS sequence"/>
</dbReference>
<evidence type="ECO:0000259" key="11">
    <source>
        <dbReference type="Pfam" id="PF01467"/>
    </source>
</evidence>
<protein>
    <recommendedName>
        <fullName evidence="10">Probable nicotinate-nucleotide adenylyltransferase</fullName>
        <ecNumber evidence="10">2.7.7.18</ecNumber>
    </recommendedName>
    <alternativeName>
        <fullName evidence="10">Deamido-NAD(+) diphosphorylase</fullName>
    </alternativeName>
    <alternativeName>
        <fullName evidence="10">Deamido-NAD(+) pyrophosphorylase</fullName>
    </alternativeName>
    <alternativeName>
        <fullName evidence="10">Nicotinate mononucleotide adenylyltransferase</fullName>
        <shortName evidence="10">NaMN adenylyltransferase</shortName>
    </alternativeName>
</protein>
<dbReference type="RefSeq" id="WP_073073759.1">
    <property type="nucleotide sequence ID" value="NZ_FQXN01000006.1"/>
</dbReference>
<comment type="pathway">
    <text evidence="2 10">Cofactor biosynthesis; NAD(+) biosynthesis; deamido-NAD(+) from nicotinate D-ribonucleotide: step 1/1.</text>
</comment>
<dbReference type="STRING" id="1123380.SAMN02745199_1520"/>
<keyword evidence="6 10" id="KW-0547">Nucleotide-binding</keyword>